<dbReference type="EMBL" id="CP063056">
    <property type="protein sequence ID" value="QPB42662.1"/>
    <property type="molecule type" value="Genomic_DNA"/>
</dbReference>
<accession>A0ABX6UX29</accession>
<organism evidence="1 2">
    <name type="scientific">Rodentibacter haemolyticus</name>
    <dbReference type="NCBI Taxonomy" id="2778911"/>
    <lineage>
        <taxon>Bacteria</taxon>
        <taxon>Pseudomonadati</taxon>
        <taxon>Pseudomonadota</taxon>
        <taxon>Gammaproteobacteria</taxon>
        <taxon>Pasteurellales</taxon>
        <taxon>Pasteurellaceae</taxon>
        <taxon>Rodentibacter</taxon>
    </lineage>
</organism>
<gene>
    <name evidence="1" type="ORF">IHV77_00605</name>
</gene>
<evidence type="ECO:0000313" key="1">
    <source>
        <dbReference type="EMBL" id="QPB42662.1"/>
    </source>
</evidence>
<proteinExistence type="predicted"/>
<dbReference type="RefSeq" id="WP_194812240.1">
    <property type="nucleotide sequence ID" value="NZ_CP063056.1"/>
</dbReference>
<keyword evidence="2" id="KW-1185">Reference proteome</keyword>
<protein>
    <submittedName>
        <fullName evidence="1">Uncharacterized protein</fullName>
    </submittedName>
</protein>
<sequence>MTKSTTKPKRKIKPFYIVTGTAPDGGRTETIAEFKNKSQILKGLRQQGLDFDKYQEITIRKSPITVYEYLPQEDKQQ</sequence>
<evidence type="ECO:0000313" key="2">
    <source>
        <dbReference type="Proteomes" id="UP000663069"/>
    </source>
</evidence>
<name>A0ABX6UX29_9PAST</name>
<dbReference type="Proteomes" id="UP000663069">
    <property type="component" value="Chromosome"/>
</dbReference>
<reference evidence="1 2" key="1">
    <citation type="submission" date="2020-10" db="EMBL/GenBank/DDBJ databases">
        <title>Genome Sequencing of Rodentibacter spp. strain DSM111151.</title>
        <authorList>
            <person name="Benga L."/>
            <person name="Lautwein T."/>
        </authorList>
    </citation>
    <scope>NUCLEOTIDE SEQUENCE [LARGE SCALE GENOMIC DNA]</scope>
    <source>
        <strain evidence="1 2">DSM 111151</strain>
    </source>
</reference>